<sequence length="75" mass="8277">MRKLWMLGACMALLGGCGEMDQSKTAGTTNRSDVAPWQGAKNAYVIQGWSPGDQGSWETQLRTRGQLQNEYVKVN</sequence>
<evidence type="ECO:0008006" key="3">
    <source>
        <dbReference type="Google" id="ProtNLM"/>
    </source>
</evidence>
<evidence type="ECO:0000313" key="1">
    <source>
        <dbReference type="EMBL" id="RJF99836.1"/>
    </source>
</evidence>
<gene>
    <name evidence="1" type="ORF">D3871_15885</name>
</gene>
<evidence type="ECO:0000313" key="2">
    <source>
        <dbReference type="Proteomes" id="UP000265955"/>
    </source>
</evidence>
<dbReference type="OrthoDB" id="8662382at2"/>
<keyword evidence="2" id="KW-1185">Reference proteome</keyword>
<name>A0A3A3FUU0_9BURK</name>
<dbReference type="RefSeq" id="WP_119769781.1">
    <property type="nucleotide sequence ID" value="NZ_QYUO01000001.1"/>
</dbReference>
<dbReference type="Proteomes" id="UP000265955">
    <property type="component" value="Unassembled WGS sequence"/>
</dbReference>
<organism evidence="1 2">
    <name type="scientific">Noviherbaspirillum saxi</name>
    <dbReference type="NCBI Taxonomy" id="2320863"/>
    <lineage>
        <taxon>Bacteria</taxon>
        <taxon>Pseudomonadati</taxon>
        <taxon>Pseudomonadota</taxon>
        <taxon>Betaproteobacteria</taxon>
        <taxon>Burkholderiales</taxon>
        <taxon>Oxalobacteraceae</taxon>
        <taxon>Noviherbaspirillum</taxon>
    </lineage>
</organism>
<accession>A0A3A3FUU0</accession>
<dbReference type="PROSITE" id="PS51257">
    <property type="entry name" value="PROKAR_LIPOPROTEIN"/>
    <property type="match status" value="1"/>
</dbReference>
<protein>
    <recommendedName>
        <fullName evidence="3">Lipoprotein</fullName>
    </recommendedName>
</protein>
<comment type="caution">
    <text evidence="1">The sequence shown here is derived from an EMBL/GenBank/DDBJ whole genome shotgun (WGS) entry which is preliminary data.</text>
</comment>
<dbReference type="AlphaFoldDB" id="A0A3A3FUU0"/>
<proteinExistence type="predicted"/>
<reference evidence="2" key="1">
    <citation type="submission" date="2018-09" db="EMBL/GenBank/DDBJ databases">
        <authorList>
            <person name="Zhu H."/>
        </authorList>
    </citation>
    <scope>NUCLEOTIDE SEQUENCE [LARGE SCALE GENOMIC DNA]</scope>
    <source>
        <strain evidence="2">K1R23-30</strain>
    </source>
</reference>
<dbReference type="EMBL" id="QYUO01000001">
    <property type="protein sequence ID" value="RJF99836.1"/>
    <property type="molecule type" value="Genomic_DNA"/>
</dbReference>